<dbReference type="GO" id="GO:0043005">
    <property type="term" value="C:neuron projection"/>
    <property type="evidence" value="ECO:0007669"/>
    <property type="project" value="TreeGrafter"/>
</dbReference>
<evidence type="ECO:0000256" key="6">
    <source>
        <dbReference type="SAM" id="MobiDB-lite"/>
    </source>
</evidence>
<dbReference type="GO" id="GO:0003730">
    <property type="term" value="F:mRNA 3'-UTR binding"/>
    <property type="evidence" value="ECO:0007669"/>
    <property type="project" value="InterPro"/>
</dbReference>
<evidence type="ECO:0000313" key="8">
    <source>
        <dbReference type="EMBL" id="ODM96707.1"/>
    </source>
</evidence>
<protein>
    <submittedName>
        <fullName evidence="8">Cytoplasmic polyadenylation element-binding protein 2</fullName>
    </submittedName>
</protein>
<dbReference type="GO" id="GO:0045202">
    <property type="term" value="C:synapse"/>
    <property type="evidence" value="ECO:0007669"/>
    <property type="project" value="TreeGrafter"/>
</dbReference>
<dbReference type="OrthoDB" id="10033548at2759"/>
<dbReference type="FunFam" id="3.30.70.330:FF:000008">
    <property type="entry name" value="Cytoplasmic polyadenylation element-binding 2 isoform X2"/>
    <property type="match status" value="1"/>
</dbReference>
<feature type="compositionally biased region" description="Low complexity" evidence="6">
    <location>
        <begin position="120"/>
        <end position="137"/>
    </location>
</feature>
<evidence type="ECO:0000256" key="1">
    <source>
        <dbReference type="ARBA" id="ARBA00004496"/>
    </source>
</evidence>
<dbReference type="GO" id="GO:0007283">
    <property type="term" value="P:spermatogenesis"/>
    <property type="evidence" value="ECO:0007669"/>
    <property type="project" value="UniProtKB-ARBA"/>
</dbReference>
<dbReference type="AlphaFoldDB" id="A0A1D2MUE3"/>
<sequence>MSEETESYKTPASSENPVIETNSKITGAGSNNAAAAAAAAAAAGVGNAGAEWECWGGGGGAGGNGQGAIAEIGPVWPTPGPPVEDFNYFFNSALGFQQNGYFFQNFGPPPNMTAGLQQNGPFGPRRSPFGPQPSQRPTGNNAAGGVVGRFPPFGFQQPRQPLRPGLKTSGAMYGRKPSPTMMVASNYRRNFTGKGPFQPAYDGQTIVGSEGDAMFQERNGAGPLDNMRSLEQYLSDIVRTGGEGHDGRTGVAKWPNYATGAEDPTGVGVQNANAGFLLDEMDGGMPPTVGVANISPRTTASVVGVSNAGNDTGERFSRKVFVGGLPPDIDEEEITASFRRFGPLVVDWPHKAESKSYFPPKGYAFLLFQEEASVQQLIDACIQDDDKLYLCVSSPTIKDKPVQIRPWRLSDADFVLDASMPLDPRKTVFVGGVPRPLKAVELAMIMDRLYGGVCYAGIDTDPELKYPKGAGRVAFSNQQSYIAAISARFVQLQHGDIDKRVEVKPYVLDDQLCDECGGGRCGGKFAPFFCANVTCLQYYCEHCWATIHSRPGREYHKPLVKEGADRPRALPFRPDLKTLNLFLKFKLSPKQQSCTVGRVPASKKESVLGLPRKKT</sequence>
<dbReference type="GO" id="GO:2000766">
    <property type="term" value="P:negative regulation of cytoplasmic translation"/>
    <property type="evidence" value="ECO:0007669"/>
    <property type="project" value="TreeGrafter"/>
</dbReference>
<dbReference type="GO" id="GO:0005634">
    <property type="term" value="C:nucleus"/>
    <property type="evidence" value="ECO:0007669"/>
    <property type="project" value="TreeGrafter"/>
</dbReference>
<evidence type="ECO:0000256" key="2">
    <source>
        <dbReference type="ARBA" id="ARBA00022490"/>
    </source>
</evidence>
<dbReference type="Pfam" id="PF16367">
    <property type="entry name" value="RRM_7"/>
    <property type="match status" value="1"/>
</dbReference>
<dbReference type="SMART" id="SM00360">
    <property type="entry name" value="RRM"/>
    <property type="match status" value="2"/>
</dbReference>
<dbReference type="PANTHER" id="PTHR12566">
    <property type="entry name" value="CYTOPLASMIC POLYADENYLATION ELEMENT BINDING PROTEIN CPEB"/>
    <property type="match status" value="1"/>
</dbReference>
<feature type="domain" description="RRM" evidence="7">
    <location>
        <begin position="426"/>
        <end position="504"/>
    </location>
</feature>
<organism evidence="8 9">
    <name type="scientific">Orchesella cincta</name>
    <name type="common">Springtail</name>
    <name type="synonym">Podura cincta</name>
    <dbReference type="NCBI Taxonomy" id="48709"/>
    <lineage>
        <taxon>Eukaryota</taxon>
        <taxon>Metazoa</taxon>
        <taxon>Ecdysozoa</taxon>
        <taxon>Arthropoda</taxon>
        <taxon>Hexapoda</taxon>
        <taxon>Collembola</taxon>
        <taxon>Entomobryomorpha</taxon>
        <taxon>Entomobryoidea</taxon>
        <taxon>Orchesellidae</taxon>
        <taxon>Orchesellinae</taxon>
        <taxon>Orchesella</taxon>
    </lineage>
</organism>
<keyword evidence="4 5" id="KW-0694">RNA-binding</keyword>
<feature type="compositionally biased region" description="Low complexity" evidence="6">
    <location>
        <begin position="148"/>
        <end position="166"/>
    </location>
</feature>
<evidence type="ECO:0000313" key="9">
    <source>
        <dbReference type="Proteomes" id="UP000094527"/>
    </source>
</evidence>
<dbReference type="STRING" id="48709.A0A1D2MUE3"/>
<dbReference type="FunFam" id="3.30.70.330:FF:000009">
    <property type="entry name" value="cytoplasmic polyadenylation element-binding protein 2 isoform X1"/>
    <property type="match status" value="1"/>
</dbReference>
<dbReference type="InterPro" id="IPR038446">
    <property type="entry name" value="CEBP_ZZ_sf"/>
</dbReference>
<dbReference type="OMA" id="GRFPPFG"/>
<accession>A0A1D2MUE3</accession>
<evidence type="ECO:0000256" key="4">
    <source>
        <dbReference type="ARBA" id="ARBA00022884"/>
    </source>
</evidence>
<feature type="region of interest" description="Disordered" evidence="6">
    <location>
        <begin position="1"/>
        <end position="24"/>
    </location>
</feature>
<keyword evidence="9" id="KW-1185">Reference proteome</keyword>
<reference evidence="8 9" key="1">
    <citation type="journal article" date="2016" name="Genome Biol. Evol.">
        <title>Gene Family Evolution Reflects Adaptation to Soil Environmental Stressors in the Genome of the Collembolan Orchesella cincta.</title>
        <authorList>
            <person name="Faddeeva-Vakhrusheva A."/>
            <person name="Derks M.F."/>
            <person name="Anvar S.Y."/>
            <person name="Agamennone V."/>
            <person name="Suring W."/>
            <person name="Smit S."/>
            <person name="van Straalen N.M."/>
            <person name="Roelofs D."/>
        </authorList>
    </citation>
    <scope>NUCLEOTIDE SEQUENCE [LARGE SCALE GENOMIC DNA]</scope>
    <source>
        <tissue evidence="8">Mixed pool</tissue>
    </source>
</reference>
<feature type="domain" description="RRM" evidence="7">
    <location>
        <begin position="318"/>
        <end position="409"/>
    </location>
</feature>
<dbReference type="InterPro" id="IPR000504">
    <property type="entry name" value="RRM_dom"/>
</dbReference>
<proteinExistence type="predicted"/>
<comment type="caution">
    <text evidence="8">The sequence shown here is derived from an EMBL/GenBank/DDBJ whole genome shotgun (WGS) entry which is preliminary data.</text>
</comment>
<comment type="subcellular location">
    <subcellularLocation>
        <location evidence="1">Cytoplasm</location>
    </subcellularLocation>
</comment>
<feature type="compositionally biased region" description="Polar residues" evidence="6">
    <location>
        <begin position="8"/>
        <end position="24"/>
    </location>
</feature>
<evidence type="ECO:0000259" key="7">
    <source>
        <dbReference type="PROSITE" id="PS50102"/>
    </source>
</evidence>
<evidence type="ECO:0000256" key="3">
    <source>
        <dbReference type="ARBA" id="ARBA00022737"/>
    </source>
</evidence>
<dbReference type="GO" id="GO:0008135">
    <property type="term" value="F:translation factor activity, RNA binding"/>
    <property type="evidence" value="ECO:0007669"/>
    <property type="project" value="TreeGrafter"/>
</dbReference>
<dbReference type="InterPro" id="IPR035979">
    <property type="entry name" value="RBD_domain_sf"/>
</dbReference>
<keyword evidence="2" id="KW-0963">Cytoplasm</keyword>
<name>A0A1D2MUE3_ORCCI</name>
<keyword evidence="3" id="KW-0677">Repeat</keyword>
<dbReference type="PANTHER" id="PTHR12566:SF12">
    <property type="entry name" value="TRANSLATIONAL REGULATOR ORB2"/>
    <property type="match status" value="1"/>
</dbReference>
<dbReference type="InterPro" id="IPR034819">
    <property type="entry name" value="CPEB"/>
</dbReference>
<dbReference type="Gene3D" id="3.30.70.330">
    <property type="match status" value="2"/>
</dbReference>
<dbReference type="CDD" id="cd12726">
    <property type="entry name" value="RRM2_CPEB2_like"/>
    <property type="match status" value="1"/>
</dbReference>
<dbReference type="Proteomes" id="UP000094527">
    <property type="component" value="Unassembled WGS sequence"/>
</dbReference>
<dbReference type="SUPFAM" id="SSF54928">
    <property type="entry name" value="RNA-binding domain, RBD"/>
    <property type="match status" value="1"/>
</dbReference>
<dbReference type="InterPro" id="IPR012677">
    <property type="entry name" value="Nucleotide-bd_a/b_plait_sf"/>
</dbReference>
<dbReference type="Gene3D" id="4.10.640.40">
    <property type="entry name" value="Cytoplasmic polyadenylation element-binding protein, ZZ domain"/>
    <property type="match status" value="1"/>
</dbReference>
<dbReference type="GO" id="GO:0000900">
    <property type="term" value="F:mRNA regulatory element binding translation repressor activity"/>
    <property type="evidence" value="ECO:0007669"/>
    <property type="project" value="TreeGrafter"/>
</dbReference>
<dbReference type="GO" id="GO:0043022">
    <property type="term" value="F:ribosome binding"/>
    <property type="evidence" value="ECO:0007669"/>
    <property type="project" value="TreeGrafter"/>
</dbReference>
<dbReference type="InterPro" id="IPR032296">
    <property type="entry name" value="CEBP_ZZ"/>
</dbReference>
<dbReference type="CDD" id="cd19757">
    <property type="entry name" value="Bbox1"/>
    <property type="match status" value="1"/>
</dbReference>
<dbReference type="Pfam" id="PF16366">
    <property type="entry name" value="CEBP_ZZ"/>
    <property type="match status" value="1"/>
</dbReference>
<gene>
    <name evidence="8" type="ORF">Ocin01_09967</name>
</gene>
<evidence type="ECO:0000256" key="5">
    <source>
        <dbReference type="PROSITE-ProRule" id="PRU00176"/>
    </source>
</evidence>
<dbReference type="GO" id="GO:0005737">
    <property type="term" value="C:cytoplasm"/>
    <property type="evidence" value="ECO:0007669"/>
    <property type="project" value="UniProtKB-SubCell"/>
</dbReference>
<dbReference type="CDD" id="cd12724">
    <property type="entry name" value="RRM1_CPEB2_like"/>
    <property type="match status" value="1"/>
</dbReference>
<dbReference type="PROSITE" id="PS50102">
    <property type="entry name" value="RRM"/>
    <property type="match status" value="2"/>
</dbReference>
<dbReference type="EMBL" id="LJIJ01000509">
    <property type="protein sequence ID" value="ODM96707.1"/>
    <property type="molecule type" value="Genomic_DNA"/>
</dbReference>
<feature type="region of interest" description="Disordered" evidence="6">
    <location>
        <begin position="117"/>
        <end position="177"/>
    </location>
</feature>
<dbReference type="FunFam" id="4.10.640.40:FF:000001">
    <property type="entry name" value="Cytoplasmic polyadenylation element-binding 2 isoform X2"/>
    <property type="match status" value="1"/>
</dbReference>